<dbReference type="InterPro" id="IPR036864">
    <property type="entry name" value="Zn2-C6_fun-type_DNA-bd_sf"/>
</dbReference>
<dbReference type="GeneID" id="81409957"/>
<dbReference type="AlphaFoldDB" id="A0A9W9GI58"/>
<dbReference type="FunFam" id="3.30.160.60:FF:001281">
    <property type="entry name" value="C2H2 transcription factor, putative"/>
    <property type="match status" value="1"/>
</dbReference>
<feature type="compositionally biased region" description="Polar residues" evidence="8">
    <location>
        <begin position="173"/>
        <end position="194"/>
    </location>
</feature>
<feature type="domain" description="Zn(2)-C6 fungal-type" evidence="9">
    <location>
        <begin position="96"/>
        <end position="125"/>
    </location>
</feature>
<dbReference type="PANTHER" id="PTHR47660:SF7">
    <property type="entry name" value="TRANSCRIPTION FACTOR WITH C2H2 AND ZN(2)-CYS(6) DNA BINDING DOMAIN (EUROFUNG)"/>
    <property type="match status" value="1"/>
</dbReference>
<dbReference type="Proteomes" id="UP001149079">
    <property type="component" value="Unassembled WGS sequence"/>
</dbReference>
<feature type="domain" description="C2H2-type" evidence="10">
    <location>
        <begin position="52"/>
        <end position="79"/>
    </location>
</feature>
<dbReference type="RefSeq" id="XP_056517159.1">
    <property type="nucleotide sequence ID" value="XM_056670786.1"/>
</dbReference>
<sequence length="1061" mass="118210">MLSGKDNAQVDQNADREELSNGHIRCSLCSSTFRRPEHLKRHLRSHTKEKPFECAQCGRHFSRTDTLHRHELSHHAPGSEGGKGRTHRITVKTFRACFSCATARVRCSGGVPCGRCDARSLECQYPTQRRSKAKAMQEAEAQDDNLNPLHHDSKKPSHQNKFSIGNPGGVEPSSKTSLKVASTTGSGHNQQSPQDAPFIADASNPRLYLTNETQGLSAAAQLPPDAYPGDISQACDNSKSNASGEFSVDSSNNLDPELRNPKPGLANSASDLAIPMATNPEMSLEFDPAFFDQSMLSTVNWLPGELLSGTSSSQAPRSISVPSQYNQSFSPGTYFSRPVWQPSAISAGPTSPLHPGIASRTPSLHVSRGNDIESPGQPARAGSEPSPYDESVGSAKRSADYYVDGARSRLPKYRKRLAHWSPSSVDPVDVDRQLFAEDLDRCFNFPGIHEIRTNQISEGAARFPRRIEASTYDKIHRQFIHLCCKPNPFFETFKSEKFPTVHECNQFIVFFFDSFQPVYPVLHLPTFDPNTCHWLLALSIIALGCHVSAISDMEQCTVAFHEFIRRGIYAEVRILFTPVTVVPFQLTIFRPQKANKQPGDASIELMQAMLFNCIGLLHGKSEEGRTSGLSAFGDLVGLLKTSRLLAPLRPNFNGPSPKEAWMSWIRDEVRRRTGYCIWLVDCTLAYSFDDRPLLVLDDGQAALPAHEKLWQAPSAEAWLPLWEESSGSFFVTKKSQQALTLTVNESLLDAVHILYIEKSVVPGIGEFSHILLIHALYHRMWEVGDYFRRPLSSWTPTAKKQSRETAIPTGSVWLPGIPSYSKWRNSACDCLDILHWTANSTVAKAAGLEHPTVLHLHAARLFLLTPFREIRSLATALATENLSWSKRHQSLEWQYIWRWMKHDQYKARLSIVHAGVTLWHIRRYSTNAFHEPVAAFIAILTLWAYGSCHALTSHESDPHAQARSEPLREPRFVHLDRPCDDELVQLFVREGHSMRGNITGVGDICGPEGPEGVLRVGCEILSGLTAWSISKKSVAILTRLAHLSSHHSSAQQGHRHDAEHV</sequence>
<keyword evidence="1" id="KW-0479">Metal-binding</keyword>
<reference evidence="11" key="2">
    <citation type="journal article" date="2023" name="IMA Fungus">
        <title>Comparative genomic study of the Penicillium genus elucidates a diverse pangenome and 15 lateral gene transfer events.</title>
        <authorList>
            <person name="Petersen C."/>
            <person name="Sorensen T."/>
            <person name="Nielsen M.R."/>
            <person name="Sondergaard T.E."/>
            <person name="Sorensen J.L."/>
            <person name="Fitzpatrick D.A."/>
            <person name="Frisvad J.C."/>
            <person name="Nielsen K.L."/>
        </authorList>
    </citation>
    <scope>NUCLEOTIDE SEQUENCE</scope>
    <source>
        <strain evidence="11">IBT 22155</strain>
    </source>
</reference>
<dbReference type="GO" id="GO:0008270">
    <property type="term" value="F:zinc ion binding"/>
    <property type="evidence" value="ECO:0007669"/>
    <property type="project" value="UniProtKB-KW"/>
</dbReference>
<organism evidence="11 12">
    <name type="scientific">Penicillium bovifimosum</name>
    <dbReference type="NCBI Taxonomy" id="126998"/>
    <lineage>
        <taxon>Eukaryota</taxon>
        <taxon>Fungi</taxon>
        <taxon>Dikarya</taxon>
        <taxon>Ascomycota</taxon>
        <taxon>Pezizomycotina</taxon>
        <taxon>Eurotiomycetes</taxon>
        <taxon>Eurotiomycetidae</taxon>
        <taxon>Eurotiales</taxon>
        <taxon>Aspergillaceae</taxon>
        <taxon>Penicillium</taxon>
    </lineage>
</organism>
<dbReference type="PANTHER" id="PTHR47660">
    <property type="entry name" value="TRANSCRIPTION FACTOR WITH C2H2 AND ZN(2)-CYS(6) DNA BINDING DOMAIN (EUROFUNG)-RELATED-RELATED"/>
    <property type="match status" value="1"/>
</dbReference>
<keyword evidence="6" id="KW-0539">Nucleus</keyword>
<evidence type="ECO:0000256" key="7">
    <source>
        <dbReference type="PROSITE-ProRule" id="PRU00042"/>
    </source>
</evidence>
<evidence type="ECO:0000256" key="2">
    <source>
        <dbReference type="ARBA" id="ARBA00022833"/>
    </source>
</evidence>
<dbReference type="SMART" id="SM00066">
    <property type="entry name" value="GAL4"/>
    <property type="match status" value="1"/>
</dbReference>
<evidence type="ECO:0000256" key="8">
    <source>
        <dbReference type="SAM" id="MobiDB-lite"/>
    </source>
</evidence>
<dbReference type="InterPro" id="IPR001138">
    <property type="entry name" value="Zn2Cys6_DnaBD"/>
</dbReference>
<evidence type="ECO:0000259" key="9">
    <source>
        <dbReference type="PROSITE" id="PS50048"/>
    </source>
</evidence>
<dbReference type="SUPFAM" id="SSF57701">
    <property type="entry name" value="Zn2/Cys6 DNA-binding domain"/>
    <property type="match status" value="1"/>
</dbReference>
<feature type="region of interest" description="Disordered" evidence="8">
    <location>
        <begin position="133"/>
        <end position="199"/>
    </location>
</feature>
<dbReference type="Gene3D" id="3.30.160.60">
    <property type="entry name" value="Classic Zinc Finger"/>
    <property type="match status" value="2"/>
</dbReference>
<dbReference type="PROSITE" id="PS00028">
    <property type="entry name" value="ZINC_FINGER_C2H2_1"/>
    <property type="match status" value="2"/>
</dbReference>
<evidence type="ECO:0000256" key="5">
    <source>
        <dbReference type="ARBA" id="ARBA00023163"/>
    </source>
</evidence>
<dbReference type="Gene3D" id="4.10.240.10">
    <property type="entry name" value="Zn(2)-C6 fungal-type DNA-binding domain"/>
    <property type="match status" value="1"/>
</dbReference>
<keyword evidence="12" id="KW-1185">Reference proteome</keyword>
<dbReference type="InterPro" id="IPR007219">
    <property type="entry name" value="XnlR_reg_dom"/>
</dbReference>
<keyword evidence="3" id="KW-0805">Transcription regulation</keyword>
<dbReference type="Pfam" id="PF00172">
    <property type="entry name" value="Zn_clus"/>
    <property type="match status" value="1"/>
</dbReference>
<evidence type="ECO:0000256" key="6">
    <source>
        <dbReference type="ARBA" id="ARBA00023242"/>
    </source>
</evidence>
<keyword evidence="5" id="KW-0804">Transcription</keyword>
<feature type="region of interest" description="Disordered" evidence="8">
    <location>
        <begin position="220"/>
        <end position="261"/>
    </location>
</feature>
<dbReference type="InterPro" id="IPR013087">
    <property type="entry name" value="Znf_C2H2_type"/>
</dbReference>
<dbReference type="GO" id="GO:0006351">
    <property type="term" value="P:DNA-templated transcription"/>
    <property type="evidence" value="ECO:0007669"/>
    <property type="project" value="InterPro"/>
</dbReference>
<comment type="caution">
    <text evidence="11">The sequence shown here is derived from an EMBL/GenBank/DDBJ whole genome shotgun (WGS) entry which is preliminary data.</text>
</comment>
<name>A0A9W9GI58_9EURO</name>
<dbReference type="PROSITE" id="PS50048">
    <property type="entry name" value="ZN2_CY6_FUNGAL_2"/>
    <property type="match status" value="1"/>
</dbReference>
<reference evidence="11" key="1">
    <citation type="submission" date="2022-11" db="EMBL/GenBank/DDBJ databases">
        <authorList>
            <person name="Petersen C."/>
        </authorList>
    </citation>
    <scope>NUCLEOTIDE SEQUENCE</scope>
    <source>
        <strain evidence="11">IBT 22155</strain>
    </source>
</reference>
<dbReference type="CDD" id="cd00067">
    <property type="entry name" value="GAL4"/>
    <property type="match status" value="1"/>
</dbReference>
<dbReference type="GO" id="GO:0000981">
    <property type="term" value="F:DNA-binding transcription factor activity, RNA polymerase II-specific"/>
    <property type="evidence" value="ECO:0007669"/>
    <property type="project" value="InterPro"/>
</dbReference>
<feature type="compositionally biased region" description="Polar residues" evidence="8">
    <location>
        <begin position="234"/>
        <end position="254"/>
    </location>
</feature>
<dbReference type="PROSITE" id="PS00463">
    <property type="entry name" value="ZN2_CY6_FUNGAL_1"/>
    <property type="match status" value="1"/>
</dbReference>
<evidence type="ECO:0000259" key="10">
    <source>
        <dbReference type="PROSITE" id="PS50157"/>
    </source>
</evidence>
<keyword evidence="2" id="KW-0862">Zinc</keyword>
<dbReference type="EMBL" id="JAPQKL010000008">
    <property type="protein sequence ID" value="KAJ5120655.1"/>
    <property type="molecule type" value="Genomic_DNA"/>
</dbReference>
<dbReference type="OrthoDB" id="654211at2759"/>
<protein>
    <submittedName>
        <fullName evidence="11">Uncharacterized protein</fullName>
    </submittedName>
</protein>
<evidence type="ECO:0000256" key="4">
    <source>
        <dbReference type="ARBA" id="ARBA00023125"/>
    </source>
</evidence>
<dbReference type="FunFam" id="3.30.160.60:FF:001719">
    <property type="entry name" value="C2H2 type zinc finger domain protein"/>
    <property type="match status" value="1"/>
</dbReference>
<evidence type="ECO:0000313" key="11">
    <source>
        <dbReference type="EMBL" id="KAJ5120655.1"/>
    </source>
</evidence>
<evidence type="ECO:0000256" key="1">
    <source>
        <dbReference type="ARBA" id="ARBA00022723"/>
    </source>
</evidence>
<dbReference type="GO" id="GO:0003677">
    <property type="term" value="F:DNA binding"/>
    <property type="evidence" value="ECO:0007669"/>
    <property type="project" value="UniProtKB-KW"/>
</dbReference>
<dbReference type="Pfam" id="PF04082">
    <property type="entry name" value="Fungal_trans"/>
    <property type="match status" value="1"/>
</dbReference>
<dbReference type="PROSITE" id="PS50157">
    <property type="entry name" value="ZINC_FINGER_C2H2_2"/>
    <property type="match status" value="2"/>
</dbReference>
<gene>
    <name evidence="11" type="ORF">N7515_010043</name>
</gene>
<dbReference type="CDD" id="cd12148">
    <property type="entry name" value="fungal_TF_MHR"/>
    <property type="match status" value="1"/>
</dbReference>
<keyword evidence="7" id="KW-0863">Zinc-finger</keyword>
<evidence type="ECO:0000313" key="12">
    <source>
        <dbReference type="Proteomes" id="UP001149079"/>
    </source>
</evidence>
<dbReference type="SMART" id="SM00355">
    <property type="entry name" value="ZnF_C2H2"/>
    <property type="match status" value="2"/>
</dbReference>
<feature type="domain" description="C2H2-type" evidence="10">
    <location>
        <begin position="24"/>
        <end position="51"/>
    </location>
</feature>
<keyword evidence="4" id="KW-0238">DNA-binding</keyword>
<proteinExistence type="predicted"/>
<dbReference type="InterPro" id="IPR036236">
    <property type="entry name" value="Znf_C2H2_sf"/>
</dbReference>
<evidence type="ECO:0000256" key="3">
    <source>
        <dbReference type="ARBA" id="ARBA00023015"/>
    </source>
</evidence>
<feature type="region of interest" description="Disordered" evidence="8">
    <location>
        <begin position="346"/>
        <end position="394"/>
    </location>
</feature>
<dbReference type="SUPFAM" id="SSF57667">
    <property type="entry name" value="beta-beta-alpha zinc fingers"/>
    <property type="match status" value="1"/>
</dbReference>
<accession>A0A9W9GI58</accession>